<protein>
    <submittedName>
        <fullName evidence="3">VanZ like protein</fullName>
    </submittedName>
</protein>
<accession>A0A316GFI6</accession>
<dbReference type="Proteomes" id="UP000245790">
    <property type="component" value="Unassembled WGS sequence"/>
</dbReference>
<feature type="domain" description="VanZ-like" evidence="2">
    <location>
        <begin position="37"/>
        <end position="117"/>
    </location>
</feature>
<dbReference type="InterPro" id="IPR006976">
    <property type="entry name" value="VanZ-like"/>
</dbReference>
<dbReference type="PANTHER" id="PTHR28008:SF1">
    <property type="entry name" value="DOMAIN PROTEIN, PUTATIVE (AFU_ORTHOLOGUE AFUA_3G10980)-RELATED"/>
    <property type="match status" value="1"/>
</dbReference>
<keyword evidence="1" id="KW-0472">Membrane</keyword>
<evidence type="ECO:0000313" key="4">
    <source>
        <dbReference type="Proteomes" id="UP000245790"/>
    </source>
</evidence>
<gene>
    <name evidence="3" type="ORF">C8D97_103285</name>
</gene>
<dbReference type="OrthoDB" id="5739642at2"/>
<feature type="transmembrane region" description="Helical" evidence="1">
    <location>
        <begin position="100"/>
        <end position="118"/>
    </location>
</feature>
<keyword evidence="1" id="KW-0812">Transmembrane</keyword>
<comment type="caution">
    <text evidence="3">The sequence shown here is derived from an EMBL/GenBank/DDBJ whole genome shotgun (WGS) entry which is preliminary data.</text>
</comment>
<dbReference type="RefSeq" id="WP_109762739.1">
    <property type="nucleotide sequence ID" value="NZ_QGGU01000003.1"/>
</dbReference>
<dbReference type="PANTHER" id="PTHR28008">
    <property type="entry name" value="DOMAIN PROTEIN, PUTATIVE (AFU_ORTHOLOGUE AFUA_3G10980)-RELATED"/>
    <property type="match status" value="1"/>
</dbReference>
<feature type="transmembrane region" description="Helical" evidence="1">
    <location>
        <begin position="73"/>
        <end position="93"/>
    </location>
</feature>
<sequence>MSLSQIKHWLPKAGHPFWKVLAFSSVIFLLLLTLGPSLVKGGSIKHLDKVFHFIAFAGVTYVLLAAYSKIKTLYVILTLSLLGAAIEIAQYYIPGRSFSLLDLVADVLGVIAAVYLFQKIHPDTE</sequence>
<feature type="transmembrane region" description="Helical" evidence="1">
    <location>
        <begin position="50"/>
        <end position="67"/>
    </location>
</feature>
<organism evidence="3 4">
    <name type="scientific">Pleionea mediterranea</name>
    <dbReference type="NCBI Taxonomy" id="523701"/>
    <lineage>
        <taxon>Bacteria</taxon>
        <taxon>Pseudomonadati</taxon>
        <taxon>Pseudomonadota</taxon>
        <taxon>Gammaproteobacteria</taxon>
        <taxon>Oceanospirillales</taxon>
        <taxon>Pleioneaceae</taxon>
        <taxon>Pleionea</taxon>
    </lineage>
</organism>
<dbReference type="NCBIfam" id="NF037970">
    <property type="entry name" value="vanZ_1"/>
    <property type="match status" value="1"/>
</dbReference>
<name>A0A316GFI6_9GAMM</name>
<keyword evidence="4" id="KW-1185">Reference proteome</keyword>
<dbReference type="EMBL" id="QGGU01000003">
    <property type="protein sequence ID" value="PWK53457.1"/>
    <property type="molecule type" value="Genomic_DNA"/>
</dbReference>
<reference evidence="3 4" key="1">
    <citation type="submission" date="2018-05" db="EMBL/GenBank/DDBJ databases">
        <title>Genomic Encyclopedia of Type Strains, Phase IV (KMG-IV): sequencing the most valuable type-strain genomes for metagenomic binning, comparative biology and taxonomic classification.</title>
        <authorList>
            <person name="Goeker M."/>
        </authorList>
    </citation>
    <scope>NUCLEOTIDE SEQUENCE [LARGE SCALE GENOMIC DNA]</scope>
    <source>
        <strain evidence="3 4">DSM 25350</strain>
    </source>
</reference>
<feature type="transmembrane region" description="Helical" evidence="1">
    <location>
        <begin position="20"/>
        <end position="38"/>
    </location>
</feature>
<keyword evidence="1" id="KW-1133">Transmembrane helix</keyword>
<evidence type="ECO:0000259" key="2">
    <source>
        <dbReference type="Pfam" id="PF04892"/>
    </source>
</evidence>
<dbReference type="Pfam" id="PF04892">
    <property type="entry name" value="VanZ"/>
    <property type="match status" value="1"/>
</dbReference>
<dbReference type="AlphaFoldDB" id="A0A316GFI6"/>
<evidence type="ECO:0000313" key="3">
    <source>
        <dbReference type="EMBL" id="PWK53457.1"/>
    </source>
</evidence>
<proteinExistence type="predicted"/>
<evidence type="ECO:0000256" key="1">
    <source>
        <dbReference type="SAM" id="Phobius"/>
    </source>
</evidence>